<dbReference type="InterPro" id="IPR022324">
    <property type="entry name" value="Bacilysin_exporter_BacE_put"/>
</dbReference>
<evidence type="ECO:0000256" key="1">
    <source>
        <dbReference type="ARBA" id="ARBA00004651"/>
    </source>
</evidence>
<evidence type="ECO:0000256" key="2">
    <source>
        <dbReference type="ARBA" id="ARBA00022448"/>
    </source>
</evidence>
<evidence type="ECO:0000256" key="6">
    <source>
        <dbReference type="ARBA" id="ARBA00023136"/>
    </source>
</evidence>
<feature type="transmembrane region" description="Helical" evidence="7">
    <location>
        <begin position="163"/>
        <end position="184"/>
    </location>
</feature>
<reference evidence="10" key="1">
    <citation type="submission" date="2016-10" db="EMBL/GenBank/DDBJ databases">
        <authorList>
            <person name="Varghese N."/>
            <person name="Submissions S."/>
        </authorList>
    </citation>
    <scope>NUCLEOTIDE SEQUENCE [LARGE SCALE GENOMIC DNA]</scope>
    <source>
        <strain evidence="10">CGMCC 1.3703</strain>
    </source>
</reference>
<organism evidence="9 10">
    <name type="scientific">Halobacillus aidingensis</name>
    <dbReference type="NCBI Taxonomy" id="240303"/>
    <lineage>
        <taxon>Bacteria</taxon>
        <taxon>Bacillati</taxon>
        <taxon>Bacillota</taxon>
        <taxon>Bacilli</taxon>
        <taxon>Bacillales</taxon>
        <taxon>Bacillaceae</taxon>
        <taxon>Halobacillus</taxon>
    </lineage>
</organism>
<feature type="transmembrane region" description="Helical" evidence="7">
    <location>
        <begin position="36"/>
        <end position="61"/>
    </location>
</feature>
<dbReference type="PROSITE" id="PS50850">
    <property type="entry name" value="MFS"/>
    <property type="match status" value="1"/>
</dbReference>
<dbReference type="Proteomes" id="UP000198860">
    <property type="component" value="Unassembled WGS sequence"/>
</dbReference>
<feature type="transmembrane region" description="Helical" evidence="7">
    <location>
        <begin position="394"/>
        <end position="412"/>
    </location>
</feature>
<name>A0A1H0FQP5_HALAD</name>
<protein>
    <submittedName>
        <fullName evidence="9">Major Facilitator Superfamily protein</fullName>
    </submittedName>
</protein>
<keyword evidence="3" id="KW-1003">Cell membrane</keyword>
<evidence type="ECO:0000256" key="5">
    <source>
        <dbReference type="ARBA" id="ARBA00022989"/>
    </source>
</evidence>
<evidence type="ECO:0000259" key="8">
    <source>
        <dbReference type="PROSITE" id="PS50850"/>
    </source>
</evidence>
<dbReference type="PANTHER" id="PTHR43266">
    <property type="entry name" value="MACROLIDE-EFFLUX PROTEIN"/>
    <property type="match status" value="1"/>
</dbReference>
<dbReference type="CDD" id="cd06173">
    <property type="entry name" value="MFS_MefA_like"/>
    <property type="match status" value="1"/>
</dbReference>
<dbReference type="STRING" id="240303.SAMN05421677_10282"/>
<dbReference type="EMBL" id="FNIZ01000002">
    <property type="protein sequence ID" value="SDN96965.1"/>
    <property type="molecule type" value="Genomic_DNA"/>
</dbReference>
<evidence type="ECO:0000313" key="9">
    <source>
        <dbReference type="EMBL" id="SDN96965.1"/>
    </source>
</evidence>
<evidence type="ECO:0000313" key="10">
    <source>
        <dbReference type="Proteomes" id="UP000198860"/>
    </source>
</evidence>
<feature type="transmembrane region" description="Helical" evidence="7">
    <location>
        <begin position="100"/>
        <end position="122"/>
    </location>
</feature>
<feature type="transmembrane region" description="Helical" evidence="7">
    <location>
        <begin position="67"/>
        <end position="88"/>
    </location>
</feature>
<keyword evidence="6 7" id="KW-0472">Membrane</keyword>
<evidence type="ECO:0000256" key="7">
    <source>
        <dbReference type="SAM" id="Phobius"/>
    </source>
</evidence>
<gene>
    <name evidence="9" type="ORF">SAMN05421677_10282</name>
</gene>
<keyword evidence="10" id="KW-1185">Reference proteome</keyword>
<dbReference type="InterPro" id="IPR036259">
    <property type="entry name" value="MFS_trans_sf"/>
</dbReference>
<dbReference type="InterPro" id="IPR011701">
    <property type="entry name" value="MFS"/>
</dbReference>
<feature type="transmembrane region" description="Helical" evidence="7">
    <location>
        <begin position="241"/>
        <end position="259"/>
    </location>
</feature>
<keyword evidence="4 7" id="KW-0812">Transmembrane</keyword>
<dbReference type="InterPro" id="IPR020846">
    <property type="entry name" value="MFS_dom"/>
</dbReference>
<accession>A0A1H0FQP5</accession>
<dbReference type="PRINTS" id="PR01988">
    <property type="entry name" value="EXPORTERBACE"/>
</dbReference>
<feature type="transmembrane region" description="Helical" evidence="7">
    <location>
        <begin position="367"/>
        <end position="388"/>
    </location>
</feature>
<dbReference type="AlphaFoldDB" id="A0A1H0FQP5"/>
<keyword evidence="2" id="KW-0813">Transport</keyword>
<feature type="transmembrane region" description="Helical" evidence="7">
    <location>
        <begin position="279"/>
        <end position="301"/>
    </location>
</feature>
<dbReference type="GO" id="GO:0005886">
    <property type="term" value="C:plasma membrane"/>
    <property type="evidence" value="ECO:0007669"/>
    <property type="project" value="UniProtKB-SubCell"/>
</dbReference>
<proteinExistence type="predicted"/>
<evidence type="ECO:0000256" key="4">
    <source>
        <dbReference type="ARBA" id="ARBA00022692"/>
    </source>
</evidence>
<dbReference type="SUPFAM" id="SSF103473">
    <property type="entry name" value="MFS general substrate transporter"/>
    <property type="match status" value="1"/>
</dbReference>
<dbReference type="Gene3D" id="1.20.1250.20">
    <property type="entry name" value="MFS general substrate transporter like domains"/>
    <property type="match status" value="1"/>
</dbReference>
<dbReference type="GO" id="GO:0022857">
    <property type="term" value="F:transmembrane transporter activity"/>
    <property type="evidence" value="ECO:0007669"/>
    <property type="project" value="InterPro"/>
</dbReference>
<evidence type="ECO:0000256" key="3">
    <source>
        <dbReference type="ARBA" id="ARBA00022475"/>
    </source>
</evidence>
<comment type="subcellular location">
    <subcellularLocation>
        <location evidence="1">Cell membrane</location>
        <topology evidence="1">Multi-pass membrane protein</topology>
    </subcellularLocation>
</comment>
<keyword evidence="5 7" id="KW-1133">Transmembrane helix</keyword>
<dbReference type="PANTHER" id="PTHR43266:SF2">
    <property type="entry name" value="MAJOR FACILITATOR SUPERFAMILY (MFS) PROFILE DOMAIN-CONTAINING PROTEIN"/>
    <property type="match status" value="1"/>
</dbReference>
<feature type="transmembrane region" description="Helical" evidence="7">
    <location>
        <begin position="190"/>
        <end position="207"/>
    </location>
</feature>
<dbReference type="Pfam" id="PF07690">
    <property type="entry name" value="MFS_1"/>
    <property type="match status" value="1"/>
</dbReference>
<feature type="domain" description="Major facilitator superfamily (MFS) profile" evidence="8">
    <location>
        <begin position="34"/>
        <end position="422"/>
    </location>
</feature>
<sequence>MTTIHIRRLFPIFVEGILKRGVIISQPSFSQKKNSFLLLFGLGISTLGDFIYLVAINVLVLKLTGSAAAVAGLWIIGPIASMVTKFWSGSMIDRLNIRRIMIGTDLIRAVLVAIIPFFNLIWPIYVCLFFLSISKAFFEPAAITYITNVVPEKGRKQFNSFRSLITSSAFLIGPAVSGALLLITTVHISIWLNAFSFVVSGIMMYLLPNVKTEDEQTVHKFSLTMLRSDWKEVFSFSQSNLFVVKVYFLAQLFMIVALGMDAQEVVFTQQVLHLSETDYGLLISLTGVGSILGAATVSLVAEKLSIKALMTSGYLLVSVGYLVYAFSVSFWTVAIGFMVLGFFNSFSGTGFMTFYQNNVPVKMMGRISSIYGIFQSVLQVIFILLIGFTGDIIPVRYSIVAASMLLLVLSFWQIKLVLMPSKAGYFEEEEEFRSTS</sequence>